<dbReference type="Proteomes" id="UP001417504">
    <property type="component" value="Unassembled WGS sequence"/>
</dbReference>
<dbReference type="AlphaFoldDB" id="A0AAP0P3V5"/>
<accession>A0AAP0P3V5</accession>
<reference evidence="1 2" key="1">
    <citation type="submission" date="2024-01" db="EMBL/GenBank/DDBJ databases">
        <title>Genome assemblies of Stephania.</title>
        <authorList>
            <person name="Yang L."/>
        </authorList>
    </citation>
    <scope>NUCLEOTIDE SEQUENCE [LARGE SCALE GENOMIC DNA]</scope>
    <source>
        <strain evidence="1">QJT</strain>
        <tissue evidence="1">Leaf</tissue>
    </source>
</reference>
<name>A0AAP0P3V5_9MAGN</name>
<keyword evidence="2" id="KW-1185">Reference proteome</keyword>
<evidence type="ECO:0000313" key="2">
    <source>
        <dbReference type="Proteomes" id="UP001417504"/>
    </source>
</evidence>
<evidence type="ECO:0000313" key="1">
    <source>
        <dbReference type="EMBL" id="KAK9129159.1"/>
    </source>
</evidence>
<comment type="caution">
    <text evidence="1">The sequence shown here is derived from an EMBL/GenBank/DDBJ whole genome shotgun (WGS) entry which is preliminary data.</text>
</comment>
<protein>
    <submittedName>
        <fullName evidence="1">Uncharacterized protein</fullName>
    </submittedName>
</protein>
<gene>
    <name evidence="1" type="ORF">Sjap_009646</name>
</gene>
<proteinExistence type="predicted"/>
<organism evidence="1 2">
    <name type="scientific">Stephania japonica</name>
    <dbReference type="NCBI Taxonomy" id="461633"/>
    <lineage>
        <taxon>Eukaryota</taxon>
        <taxon>Viridiplantae</taxon>
        <taxon>Streptophyta</taxon>
        <taxon>Embryophyta</taxon>
        <taxon>Tracheophyta</taxon>
        <taxon>Spermatophyta</taxon>
        <taxon>Magnoliopsida</taxon>
        <taxon>Ranunculales</taxon>
        <taxon>Menispermaceae</taxon>
        <taxon>Menispermoideae</taxon>
        <taxon>Cissampelideae</taxon>
        <taxon>Stephania</taxon>
    </lineage>
</organism>
<sequence length="176" mass="20190">MWCFFHLLGEAHPIKMLNIHSRLVKPKMENEAEGIAMVVLWTMHSNSKPRGFTPAELEKASPSEKRLGSEVEGISCGIIMVQNVYVVIQWQTFSSLLLINERFKGDEEAENTIKEMIRDRFVQSRNEGGSREIKTYGDGNSDGTKCIVMVAMDKYSYDPRKDFYRFHGEDDNCKSD</sequence>
<dbReference type="EMBL" id="JBBNAE010000004">
    <property type="protein sequence ID" value="KAK9129159.1"/>
    <property type="molecule type" value="Genomic_DNA"/>
</dbReference>